<gene>
    <name evidence="1" type="ORF">ENN04_06265</name>
</gene>
<name>A0A7C5SZC9_9AQUI</name>
<accession>A0A7C5SZC9</accession>
<dbReference type="EMBL" id="DSAC01000074">
    <property type="protein sequence ID" value="HHO74229.1"/>
    <property type="molecule type" value="Genomic_DNA"/>
</dbReference>
<evidence type="ECO:0000313" key="1">
    <source>
        <dbReference type="EMBL" id="HHO74229.1"/>
    </source>
</evidence>
<comment type="caution">
    <text evidence="1">The sequence shown here is derived from an EMBL/GenBank/DDBJ whole genome shotgun (WGS) entry which is preliminary data.</text>
</comment>
<reference evidence="1" key="1">
    <citation type="journal article" date="2020" name="mSystems">
        <title>Genome- and Community-Level Interaction Insights into Carbon Utilization and Element Cycling Functions of Hydrothermarchaeota in Hydrothermal Sediment.</title>
        <authorList>
            <person name="Zhou Z."/>
            <person name="Liu Y."/>
            <person name="Xu W."/>
            <person name="Pan J."/>
            <person name="Luo Z.H."/>
            <person name="Li M."/>
        </authorList>
    </citation>
    <scope>NUCLEOTIDE SEQUENCE [LARGE SCALE GENOMIC DNA]</scope>
    <source>
        <strain evidence="1">SpSt-114</strain>
    </source>
</reference>
<sequence>MMERKADLKTVKAFWDLMSQHFPELYVDLSLFNTLFNSAGDSQPFKEAVREKVPITQAYEKTLELMDEYYKGMDILWRPSLAYFEENPEALVSMLWVDDFNLENSLGLTPLFYVRAGSCPCKFQAYLKLQEPVPLKKADSFQRVLVEFAGGGGNGFYFEHKRIAGLANGRYGDDPLVVFFGPFEKGVVDPKWLEELTLVFWDSAFRRNKEGDMKKKLERFLPLLEELESLLPFLKRLKRDSEDY</sequence>
<proteinExistence type="predicted"/>
<dbReference type="AlphaFoldDB" id="A0A7C5SZC9"/>
<organism evidence="1">
    <name type="scientific">Thermocrinis ruber</name>
    <dbReference type="NCBI Taxonomy" id="75906"/>
    <lineage>
        <taxon>Bacteria</taxon>
        <taxon>Pseudomonadati</taxon>
        <taxon>Aquificota</taxon>
        <taxon>Aquificia</taxon>
        <taxon>Aquificales</taxon>
        <taxon>Aquificaceae</taxon>
        <taxon>Thermocrinis</taxon>
    </lineage>
</organism>
<protein>
    <submittedName>
        <fullName evidence="1">Uncharacterized protein</fullName>
    </submittedName>
</protein>